<reference evidence="1 2" key="1">
    <citation type="submission" date="2023-07" db="EMBL/GenBank/DDBJ databases">
        <title>Genomic Encyclopedia of Type Strains, Phase IV (KMG-IV): sequencing the most valuable type-strain genomes for metagenomic binning, comparative biology and taxonomic classification.</title>
        <authorList>
            <person name="Goeker M."/>
        </authorList>
    </citation>
    <scope>NUCLEOTIDE SEQUENCE [LARGE SCALE GENOMIC DNA]</scope>
    <source>
        <strain evidence="1 2">DSM 19154</strain>
    </source>
</reference>
<dbReference type="PIRSF" id="PIRSF020680">
    <property type="entry name" value="PhnH"/>
    <property type="match status" value="1"/>
</dbReference>
<dbReference type="Gene3D" id="3.40.50.11310">
    <property type="entry name" value="Bacterial phosphonate metabolism protein PhnH"/>
    <property type="match status" value="1"/>
</dbReference>
<comment type="caution">
    <text evidence="1">The sequence shown here is derived from an EMBL/GenBank/DDBJ whole genome shotgun (WGS) entry which is preliminary data.</text>
</comment>
<organism evidence="1 2">
    <name type="scientific">Alkalicoccobacillus murimartini</name>
    <dbReference type="NCBI Taxonomy" id="171685"/>
    <lineage>
        <taxon>Bacteria</taxon>
        <taxon>Bacillati</taxon>
        <taxon>Bacillota</taxon>
        <taxon>Bacilli</taxon>
        <taxon>Bacillales</taxon>
        <taxon>Bacillaceae</taxon>
        <taxon>Alkalicoccobacillus</taxon>
    </lineage>
</organism>
<dbReference type="NCBIfam" id="TIGR03292">
    <property type="entry name" value="PhnH_redo"/>
    <property type="match status" value="1"/>
</dbReference>
<keyword evidence="2" id="KW-1185">Reference proteome</keyword>
<evidence type="ECO:0000313" key="1">
    <source>
        <dbReference type="EMBL" id="MDQ0206972.1"/>
    </source>
</evidence>
<sequence>MAVDVVHDTQTVFRRLIDSMARPGKVSSVAKVMPHIDHSLDCYGSMFLVALTVLDSEVSFHVLTKDEDDSTSALISRLTLAKQVAVHEADFIIVPATCTEQDLLETLNQVKNGTLLDPNASATIILECPSFLKGTKWMLTGPGIQTSSLLTFGFSSEVNAVRQERNQEYPLGIDLILTEASGKLACIPRTTVMKEVE</sequence>
<protein>
    <submittedName>
        <fullName evidence="1">Alpha-D-ribose 1-methylphosphonate 5-triphosphate synthase subunit PhnH</fullName>
        <ecNumber evidence="1">2.7.8.37</ecNumber>
    </submittedName>
</protein>
<gene>
    <name evidence="1" type="ORF">J2S05_001771</name>
</gene>
<dbReference type="Proteomes" id="UP001225034">
    <property type="component" value="Unassembled WGS sequence"/>
</dbReference>
<dbReference type="GO" id="GO:0061693">
    <property type="term" value="F:alpha-D-ribose 1-methylphosphonate 5-triphosphate synthase activity"/>
    <property type="evidence" value="ECO:0007669"/>
    <property type="project" value="UniProtKB-EC"/>
</dbReference>
<keyword evidence="1" id="KW-0808">Transferase</keyword>
<dbReference type="RefSeq" id="WP_306981891.1">
    <property type="nucleotide sequence ID" value="NZ_JAUSUA010000002.1"/>
</dbReference>
<name>A0ABT9YGK5_9BACI</name>
<accession>A0ABT9YGK5</accession>
<dbReference type="EMBL" id="JAUSUA010000002">
    <property type="protein sequence ID" value="MDQ0206972.1"/>
    <property type="molecule type" value="Genomic_DNA"/>
</dbReference>
<evidence type="ECO:0000313" key="2">
    <source>
        <dbReference type="Proteomes" id="UP001225034"/>
    </source>
</evidence>
<dbReference type="Pfam" id="PF05845">
    <property type="entry name" value="PhnH"/>
    <property type="match status" value="1"/>
</dbReference>
<proteinExistence type="predicted"/>
<dbReference type="InterPro" id="IPR008772">
    <property type="entry name" value="Phosphonate_metab_PhnH"/>
</dbReference>
<dbReference type="SUPFAM" id="SSF159709">
    <property type="entry name" value="PhnH-like"/>
    <property type="match status" value="1"/>
</dbReference>
<dbReference type="EC" id="2.7.8.37" evidence="1"/>
<dbReference type="InterPro" id="IPR038058">
    <property type="entry name" value="PhnH-like_sp"/>
</dbReference>